<dbReference type="Pfam" id="PF00732">
    <property type="entry name" value="GMC_oxred_N"/>
    <property type="match status" value="1"/>
</dbReference>
<dbReference type="SUPFAM" id="SSF51905">
    <property type="entry name" value="FAD/NAD(P)-binding domain"/>
    <property type="match status" value="1"/>
</dbReference>
<dbReference type="PANTHER" id="PTHR11552:SF115">
    <property type="entry name" value="DEHYDROGENASE XPTC-RELATED"/>
    <property type="match status" value="1"/>
</dbReference>
<dbReference type="Proteomes" id="UP000012174">
    <property type="component" value="Unassembled WGS sequence"/>
</dbReference>
<dbReference type="InterPro" id="IPR012132">
    <property type="entry name" value="GMC_OxRdtase"/>
</dbReference>
<dbReference type="OrthoDB" id="269227at2759"/>
<dbReference type="EMBL" id="KB707260">
    <property type="protein sequence ID" value="EMR63185.1"/>
    <property type="molecule type" value="Genomic_DNA"/>
</dbReference>
<dbReference type="KEGG" id="ela:UCREL1_9881"/>
<dbReference type="GO" id="GO:0044550">
    <property type="term" value="P:secondary metabolite biosynthetic process"/>
    <property type="evidence" value="ECO:0007669"/>
    <property type="project" value="TreeGrafter"/>
</dbReference>
<evidence type="ECO:0000259" key="5">
    <source>
        <dbReference type="PROSITE" id="PS00623"/>
    </source>
</evidence>
<sequence>MTHDEYDYVIAGAGIGGLVTAGRLSEDPSVSVLLIEAGELDDQAEDVTVPGNIGHSDSQRYNWNLTTVRQEFLDNENRTLAQGRVVGGSTIMNGLCWTRGSKGSFNAWEALGNPGWGWDDLLPYFVKSEKLTTKINDSLQTSSLDDPTHGDQGPVEVGFPRYFYNQSINFLRGMAELGIPFNDDPNSGDPTGSGVIPSSITSEFQARLDPRGAYLDAAILRPNLQVIIGHTVTRILHDNSTTGGSFNSSSGSGVVITGVEFAANATAKKRTVNCRKEVIVSSGAIFSPVLLQLSGFGPRSVLDNLGIPVAVDLPGVGRNLQDHPMIQPVYRYSAPNVFSAEDIVGSRLDEVRQEYFANRTGPWTSPSVNVVAFPSLRSLTPNWARLLRSAGDMSNNLPSSYDETLRAGYAAQEAQLLALLNRTDSPAYELMSTSWGRLAISALQPLSRGVVEARSASVFENAPPTIDPRYCSHGLDCEVLLLGAELNARLVATAPMADLAPVPDPGFGPDDVRDRGALDATVRRLLKTEFHPSGTTAMMPREKGGVVDTRLKVYGAANLRVVDAGILPLIPDGHIQAAIYAVAERAADIIKHDLRTTREQHLQRSHRRTRLH</sequence>
<evidence type="ECO:0000256" key="3">
    <source>
        <dbReference type="PIRSR" id="PIRSR000137-2"/>
    </source>
</evidence>
<gene>
    <name evidence="6" type="ORF">UCREL1_9881</name>
</gene>
<dbReference type="Gene3D" id="3.50.50.60">
    <property type="entry name" value="FAD/NAD(P)-binding domain"/>
    <property type="match status" value="1"/>
</dbReference>
<feature type="active site" description="Proton donor" evidence="2">
    <location>
        <position position="531"/>
    </location>
</feature>
<dbReference type="Pfam" id="PF05199">
    <property type="entry name" value="GMC_oxred_C"/>
    <property type="match status" value="1"/>
</dbReference>
<organism evidence="6 7">
    <name type="scientific">Eutypa lata (strain UCR-EL1)</name>
    <name type="common">Grapevine dieback disease fungus</name>
    <name type="synonym">Eutypa armeniacae</name>
    <dbReference type="NCBI Taxonomy" id="1287681"/>
    <lineage>
        <taxon>Eukaryota</taxon>
        <taxon>Fungi</taxon>
        <taxon>Dikarya</taxon>
        <taxon>Ascomycota</taxon>
        <taxon>Pezizomycotina</taxon>
        <taxon>Sordariomycetes</taxon>
        <taxon>Xylariomycetidae</taxon>
        <taxon>Xylariales</taxon>
        <taxon>Diatrypaceae</taxon>
        <taxon>Eutypa</taxon>
    </lineage>
</organism>
<feature type="binding site" evidence="3">
    <location>
        <position position="85"/>
    </location>
    <ligand>
        <name>FAD</name>
        <dbReference type="ChEBI" id="CHEBI:57692"/>
    </ligand>
</feature>
<keyword evidence="7" id="KW-1185">Reference proteome</keyword>
<dbReference type="PIRSF" id="PIRSF000137">
    <property type="entry name" value="Alcohol_oxidase"/>
    <property type="match status" value="1"/>
</dbReference>
<comment type="cofactor">
    <cofactor evidence="3">
        <name>FAD</name>
        <dbReference type="ChEBI" id="CHEBI:57692"/>
    </cofactor>
</comment>
<dbReference type="Gene3D" id="3.30.560.10">
    <property type="entry name" value="Glucose Oxidase, domain 3"/>
    <property type="match status" value="1"/>
</dbReference>
<dbReference type="AlphaFoldDB" id="M7T979"/>
<evidence type="ECO:0000313" key="6">
    <source>
        <dbReference type="EMBL" id="EMR63185.1"/>
    </source>
</evidence>
<accession>M7T979</accession>
<evidence type="ECO:0000256" key="4">
    <source>
        <dbReference type="RuleBase" id="RU003968"/>
    </source>
</evidence>
<dbReference type="PROSITE" id="PS00623">
    <property type="entry name" value="GMC_OXRED_1"/>
    <property type="match status" value="1"/>
</dbReference>
<dbReference type="eggNOG" id="KOG1238">
    <property type="taxonomic scope" value="Eukaryota"/>
</dbReference>
<reference evidence="7" key="1">
    <citation type="journal article" date="2013" name="Genome Announc.">
        <title>Draft genome sequence of the grapevine dieback fungus Eutypa lata UCR-EL1.</title>
        <authorList>
            <person name="Blanco-Ulate B."/>
            <person name="Rolshausen P.E."/>
            <person name="Cantu D."/>
        </authorList>
    </citation>
    <scope>NUCLEOTIDE SEQUENCE [LARGE SCALE GENOMIC DNA]</scope>
    <source>
        <strain evidence="7">UCR-EL1</strain>
    </source>
</reference>
<dbReference type="InterPro" id="IPR036188">
    <property type="entry name" value="FAD/NAD-bd_sf"/>
</dbReference>
<dbReference type="PANTHER" id="PTHR11552">
    <property type="entry name" value="GLUCOSE-METHANOL-CHOLINE GMC OXIDOREDUCTASE"/>
    <property type="match status" value="1"/>
</dbReference>
<dbReference type="GO" id="GO:0050660">
    <property type="term" value="F:flavin adenine dinucleotide binding"/>
    <property type="evidence" value="ECO:0007669"/>
    <property type="project" value="InterPro"/>
</dbReference>
<dbReference type="HOGENOM" id="CLU_002865_6_2_1"/>
<proteinExistence type="inferred from homology"/>
<feature type="active site" description="Proton acceptor" evidence="2">
    <location>
        <position position="574"/>
    </location>
</feature>
<protein>
    <submittedName>
        <fullName evidence="6">Putative gmc oxidoreductase protein</fullName>
    </submittedName>
</protein>
<dbReference type="OMA" id="DPRYCAD"/>
<dbReference type="InterPro" id="IPR000172">
    <property type="entry name" value="GMC_OxRdtase_N"/>
</dbReference>
<feature type="binding site" evidence="3">
    <location>
        <position position="232"/>
    </location>
    <ligand>
        <name>FAD</name>
        <dbReference type="ChEBI" id="CHEBI:57692"/>
    </ligand>
</feature>
<keyword evidence="3 4" id="KW-0274">FAD</keyword>
<name>M7T979_EUTLA</name>
<evidence type="ECO:0000313" key="7">
    <source>
        <dbReference type="Proteomes" id="UP000012174"/>
    </source>
</evidence>
<evidence type="ECO:0000256" key="1">
    <source>
        <dbReference type="ARBA" id="ARBA00010790"/>
    </source>
</evidence>
<comment type="similarity">
    <text evidence="1 4">Belongs to the GMC oxidoreductase family.</text>
</comment>
<dbReference type="SUPFAM" id="SSF54373">
    <property type="entry name" value="FAD-linked reductases, C-terminal domain"/>
    <property type="match status" value="1"/>
</dbReference>
<dbReference type="GO" id="GO:0016614">
    <property type="term" value="F:oxidoreductase activity, acting on CH-OH group of donors"/>
    <property type="evidence" value="ECO:0007669"/>
    <property type="project" value="InterPro"/>
</dbReference>
<evidence type="ECO:0000256" key="2">
    <source>
        <dbReference type="PIRSR" id="PIRSR000137-1"/>
    </source>
</evidence>
<keyword evidence="4" id="KW-0285">Flavoprotein</keyword>
<dbReference type="STRING" id="1287681.M7T979"/>
<feature type="domain" description="Glucose-methanol-choline oxidoreductase N-terminal" evidence="5">
    <location>
        <begin position="83"/>
        <end position="106"/>
    </location>
</feature>
<dbReference type="InterPro" id="IPR007867">
    <property type="entry name" value="GMC_OxRtase_C"/>
</dbReference>